<organism evidence="2 3">
    <name type="scientific">Pontiella sulfatireligans</name>
    <dbReference type="NCBI Taxonomy" id="2750658"/>
    <lineage>
        <taxon>Bacteria</taxon>
        <taxon>Pseudomonadati</taxon>
        <taxon>Kiritimatiellota</taxon>
        <taxon>Kiritimatiellia</taxon>
        <taxon>Kiritimatiellales</taxon>
        <taxon>Pontiellaceae</taxon>
        <taxon>Pontiella</taxon>
    </lineage>
</organism>
<evidence type="ECO:0008006" key="4">
    <source>
        <dbReference type="Google" id="ProtNLM"/>
    </source>
</evidence>
<sequence length="60" mass="6795">MRWVLCIACAGLFAISSMAETKPNIIYILADDMGIGDAQCYTTATVNFRRRILIVWQRRG</sequence>
<evidence type="ECO:0000256" key="1">
    <source>
        <dbReference type="SAM" id="SignalP"/>
    </source>
</evidence>
<proteinExistence type="predicted"/>
<keyword evidence="3" id="KW-1185">Reference proteome</keyword>
<evidence type="ECO:0000313" key="2">
    <source>
        <dbReference type="EMBL" id="VGO18085.1"/>
    </source>
</evidence>
<name>A0A6C2UD82_9BACT</name>
<feature type="signal peptide" evidence="1">
    <location>
        <begin position="1"/>
        <end position="19"/>
    </location>
</feature>
<dbReference type="Proteomes" id="UP000346198">
    <property type="component" value="Unassembled WGS sequence"/>
</dbReference>
<reference evidence="2 3" key="1">
    <citation type="submission" date="2019-04" db="EMBL/GenBank/DDBJ databases">
        <authorList>
            <person name="Van Vliet M D."/>
        </authorList>
    </citation>
    <scope>NUCLEOTIDE SEQUENCE [LARGE SCALE GENOMIC DNA]</scope>
    <source>
        <strain evidence="2 3">F21</strain>
    </source>
</reference>
<dbReference type="AlphaFoldDB" id="A0A6C2UD82"/>
<evidence type="ECO:0000313" key="3">
    <source>
        <dbReference type="Proteomes" id="UP000346198"/>
    </source>
</evidence>
<keyword evidence="1" id="KW-0732">Signal</keyword>
<dbReference type="Gene3D" id="3.40.720.10">
    <property type="entry name" value="Alkaline Phosphatase, subunit A"/>
    <property type="match status" value="1"/>
</dbReference>
<dbReference type="EMBL" id="CAAHFH010000001">
    <property type="protein sequence ID" value="VGO18085.1"/>
    <property type="molecule type" value="Genomic_DNA"/>
</dbReference>
<protein>
    <recommendedName>
        <fullName evidence="4">Arylsulfatase</fullName>
    </recommendedName>
</protein>
<accession>A0A6C2UD82</accession>
<feature type="chain" id="PRO_5025623540" description="Arylsulfatase" evidence="1">
    <location>
        <begin position="20"/>
        <end position="60"/>
    </location>
</feature>
<gene>
    <name evidence="2" type="ORF">SCARR_00136</name>
</gene>
<dbReference type="SUPFAM" id="SSF53649">
    <property type="entry name" value="Alkaline phosphatase-like"/>
    <property type="match status" value="1"/>
</dbReference>
<dbReference type="InterPro" id="IPR017850">
    <property type="entry name" value="Alkaline_phosphatase_core_sf"/>
</dbReference>